<keyword evidence="1" id="KW-1133">Transmembrane helix</keyword>
<proteinExistence type="predicted"/>
<organism evidence="2 3">
    <name type="scientific">Paramagnetospirillum caucaseum</name>
    <dbReference type="NCBI Taxonomy" id="1244869"/>
    <lineage>
        <taxon>Bacteria</taxon>
        <taxon>Pseudomonadati</taxon>
        <taxon>Pseudomonadota</taxon>
        <taxon>Alphaproteobacteria</taxon>
        <taxon>Rhodospirillales</taxon>
        <taxon>Magnetospirillaceae</taxon>
        <taxon>Paramagnetospirillum</taxon>
    </lineage>
</organism>
<evidence type="ECO:0000313" key="3">
    <source>
        <dbReference type="Proteomes" id="UP000011744"/>
    </source>
</evidence>
<feature type="transmembrane region" description="Helical" evidence="1">
    <location>
        <begin position="96"/>
        <end position="114"/>
    </location>
</feature>
<protein>
    <recommendedName>
        <fullName evidence="4">NnrS family protein</fullName>
    </recommendedName>
</protein>
<feature type="transmembrane region" description="Helical" evidence="1">
    <location>
        <begin position="369"/>
        <end position="392"/>
    </location>
</feature>
<dbReference type="PATRIC" id="fig|1244869.3.peg.766"/>
<feature type="transmembrane region" description="Helical" evidence="1">
    <location>
        <begin position="306"/>
        <end position="330"/>
    </location>
</feature>
<feature type="transmembrane region" description="Helical" evidence="1">
    <location>
        <begin position="181"/>
        <end position="200"/>
    </location>
</feature>
<evidence type="ECO:0008006" key="4">
    <source>
        <dbReference type="Google" id="ProtNLM"/>
    </source>
</evidence>
<accession>M2ZV70</accession>
<name>M2ZV70_9PROT</name>
<feature type="transmembrane region" description="Helical" evidence="1">
    <location>
        <begin position="342"/>
        <end position="363"/>
    </location>
</feature>
<feature type="transmembrane region" description="Helical" evidence="1">
    <location>
        <begin position="276"/>
        <end position="300"/>
    </location>
</feature>
<feature type="transmembrane region" description="Helical" evidence="1">
    <location>
        <begin position="150"/>
        <end position="169"/>
    </location>
</feature>
<dbReference type="AlphaFoldDB" id="M2ZV70"/>
<dbReference type="eggNOG" id="COG3213">
    <property type="taxonomic scope" value="Bacteria"/>
</dbReference>
<dbReference type="STRING" id="1244869.H261_03843"/>
<keyword evidence="1" id="KW-0812">Transmembrane</keyword>
<dbReference type="OrthoDB" id="9770040at2"/>
<gene>
    <name evidence="2" type="ORF">H261_03843</name>
</gene>
<feature type="transmembrane region" description="Helical" evidence="1">
    <location>
        <begin position="221"/>
        <end position="241"/>
    </location>
</feature>
<dbReference type="InterPro" id="IPR010266">
    <property type="entry name" value="NnrS"/>
</dbReference>
<evidence type="ECO:0000313" key="2">
    <source>
        <dbReference type="EMBL" id="EME71297.1"/>
    </source>
</evidence>
<comment type="caution">
    <text evidence="2">The sequence shown here is derived from an EMBL/GenBank/DDBJ whole genome shotgun (WGS) entry which is preliminary data.</text>
</comment>
<feature type="transmembrane region" description="Helical" evidence="1">
    <location>
        <begin position="27"/>
        <end position="49"/>
    </location>
</feature>
<dbReference type="Pfam" id="PF05940">
    <property type="entry name" value="NnrS"/>
    <property type="match status" value="1"/>
</dbReference>
<dbReference type="EMBL" id="AONQ01000006">
    <property type="protein sequence ID" value="EME71297.1"/>
    <property type="molecule type" value="Genomic_DNA"/>
</dbReference>
<keyword evidence="1" id="KW-0472">Membrane</keyword>
<keyword evidence="3" id="KW-1185">Reference proteome</keyword>
<dbReference type="RefSeq" id="WP_008614487.1">
    <property type="nucleotide sequence ID" value="NZ_AONQ01000006.1"/>
</dbReference>
<feature type="transmembrane region" description="Helical" evidence="1">
    <location>
        <begin position="120"/>
        <end position="138"/>
    </location>
</feature>
<dbReference type="Proteomes" id="UP000011744">
    <property type="component" value="Unassembled WGS sequence"/>
</dbReference>
<reference evidence="2 3" key="1">
    <citation type="journal article" date="2014" name="Genome Announc.">
        <title>Draft Genome Sequence of Magnetospirillum sp. Strain SO-1, a Freshwater Magnetotactic Bacterium Isolated from the Ol'khovka River, Russia.</title>
        <authorList>
            <person name="Grouzdev D.S."/>
            <person name="Dziuba M.V."/>
            <person name="Sukhacheva M.S."/>
            <person name="Mardanov A.V."/>
            <person name="Beletskiy A.V."/>
            <person name="Kuznetsov B.B."/>
            <person name="Skryabin K.G."/>
        </authorList>
    </citation>
    <scope>NUCLEOTIDE SEQUENCE [LARGE SCALE GENOMIC DNA]</scope>
    <source>
        <strain evidence="2 3">SO-1</strain>
    </source>
</reference>
<feature type="transmembrane region" description="Helical" evidence="1">
    <location>
        <begin position="247"/>
        <end position="264"/>
    </location>
</feature>
<sequence>MATIPLMEPAYKGSQGPVFFAAGFRPFFLFAAIQAAVMLPLWLLAFAGILPVGPNWNPVVWHSHAMVFGFAGAAVGGFLLTAVPNWTNSHHVSGKPLMALFGLWLAGRVAIALAGMLPPVLVAVIDLGYLPLLAFLLAKPLIEAGKWRNIVFLPILGVLWLAGLCAHIEALTGKVVGLKGVTLGIFVLLLMIAIVGGRIIPSFTQNWLRMQGRPVDVAPVGWIETGGAGAVVALAGLAQVFLPSSPVAGVLLLLAAAVHAWRLSGWHGLKTVSNPILVVLHVGYAWMVLGFALLGLSAFIEALPASAALHALTAGSVATMVIGVMSRAALGHAGHPLVVAKATVWAYGLISAGAMLRVVAPVIPDGMMALTMVGGAVWTLGWILYVVVYFPVCTKPRADGRPG</sequence>
<evidence type="ECO:0000256" key="1">
    <source>
        <dbReference type="SAM" id="Phobius"/>
    </source>
</evidence>
<feature type="transmembrane region" description="Helical" evidence="1">
    <location>
        <begin position="61"/>
        <end position="84"/>
    </location>
</feature>